<organism evidence="4 5">
    <name type="scientific">Capronia coronata CBS 617.96</name>
    <dbReference type="NCBI Taxonomy" id="1182541"/>
    <lineage>
        <taxon>Eukaryota</taxon>
        <taxon>Fungi</taxon>
        <taxon>Dikarya</taxon>
        <taxon>Ascomycota</taxon>
        <taxon>Pezizomycotina</taxon>
        <taxon>Eurotiomycetes</taxon>
        <taxon>Chaetothyriomycetidae</taxon>
        <taxon>Chaetothyriales</taxon>
        <taxon>Herpotrichiellaceae</taxon>
        <taxon>Capronia</taxon>
    </lineage>
</organism>
<dbReference type="InterPro" id="IPR016665">
    <property type="entry name" value="Sas5/TAF14"/>
</dbReference>
<proteinExistence type="predicted"/>
<dbReference type="PIRSF" id="PIRSF016551">
    <property type="entry name" value="SAS5/TFIID_14"/>
    <property type="match status" value="1"/>
</dbReference>
<dbReference type="HOGENOM" id="CLU_078004_1_0_1"/>
<keyword evidence="4" id="KW-0396">Initiation factor</keyword>
<gene>
    <name evidence="4" type="ORF">A1O1_02597</name>
</gene>
<keyword evidence="5" id="KW-1185">Reference proteome</keyword>
<dbReference type="Proteomes" id="UP000019484">
    <property type="component" value="Unassembled WGS sequence"/>
</dbReference>
<evidence type="ECO:0000313" key="4">
    <source>
        <dbReference type="EMBL" id="EXJ94204.1"/>
    </source>
</evidence>
<comment type="subcellular location">
    <subcellularLocation>
        <location evidence="2">Nucleus</location>
    </subcellularLocation>
</comment>
<evidence type="ECO:0000256" key="2">
    <source>
        <dbReference type="PROSITE-ProRule" id="PRU00376"/>
    </source>
</evidence>
<dbReference type="GO" id="GO:0000785">
    <property type="term" value="C:chromatin"/>
    <property type="evidence" value="ECO:0007669"/>
    <property type="project" value="UniProtKB-ARBA"/>
</dbReference>
<dbReference type="InterPro" id="IPR005033">
    <property type="entry name" value="YEATS"/>
</dbReference>
<dbReference type="EMBL" id="AMWN01000002">
    <property type="protein sequence ID" value="EXJ94204.1"/>
    <property type="molecule type" value="Genomic_DNA"/>
</dbReference>
<keyword evidence="1 2" id="KW-0539">Nucleus</keyword>
<evidence type="ECO:0000313" key="5">
    <source>
        <dbReference type="Proteomes" id="UP000019484"/>
    </source>
</evidence>
<dbReference type="GO" id="GO:0003743">
    <property type="term" value="F:translation initiation factor activity"/>
    <property type="evidence" value="ECO:0007669"/>
    <property type="project" value="UniProtKB-KW"/>
</dbReference>
<comment type="caution">
    <text evidence="4">The sequence shown here is derived from an EMBL/GenBank/DDBJ whole genome shotgun (WGS) entry which is preliminary data.</text>
</comment>
<dbReference type="GeneID" id="19157497"/>
<dbReference type="InterPro" id="IPR055129">
    <property type="entry name" value="YEATS_dom"/>
</dbReference>
<sequence length="264" mass="29365">MPDVSLRSASLLPFRFLLSPQVKRSIKIITEQKTIPGADSGVAGFPLRHWSMKIVLLHADTKQEIDADIFESVTYHLHESFGDRAKQTLKKPPFRVAEDGWGEFELAIELKDLSGKSHHVTHDLNFSNSRYETKQIITFKNPKGALLDALRNSGPIPGEAATNGADVSGKKRTSEIGAGGVQKKKKAAEKGIDMDKLAEGLQKLGEDDLLQVVQMVHDNKSEDSWMRNDVEQGEFHVDLYTLPENLIKMLWDFTTEKNAISGSA</sequence>
<name>W9ZI66_9EURO</name>
<dbReference type="PANTHER" id="PTHR23195">
    <property type="entry name" value="YEATS DOMAIN"/>
    <property type="match status" value="1"/>
</dbReference>
<dbReference type="InterPro" id="IPR038704">
    <property type="entry name" value="YEAST_sf"/>
</dbReference>
<dbReference type="CDD" id="cd16905">
    <property type="entry name" value="YEATS_Taf14_like"/>
    <property type="match status" value="1"/>
</dbReference>
<dbReference type="InterPro" id="IPR027353">
    <property type="entry name" value="NET_dom"/>
</dbReference>
<accession>W9ZI66</accession>
<dbReference type="Pfam" id="PF17035">
    <property type="entry name" value="BET"/>
    <property type="match status" value="1"/>
</dbReference>
<dbReference type="eggNOG" id="KOG3149">
    <property type="taxonomic scope" value="Eukaryota"/>
</dbReference>
<dbReference type="OrthoDB" id="1741717at2759"/>
<dbReference type="PROSITE" id="PS51037">
    <property type="entry name" value="YEATS"/>
    <property type="match status" value="1"/>
</dbReference>
<dbReference type="Gene3D" id="2.60.40.1970">
    <property type="entry name" value="YEATS domain"/>
    <property type="match status" value="1"/>
</dbReference>
<dbReference type="AlphaFoldDB" id="W9ZI66"/>
<evidence type="ECO:0000256" key="1">
    <source>
        <dbReference type="ARBA" id="ARBA00023242"/>
    </source>
</evidence>
<dbReference type="RefSeq" id="XP_007721698.1">
    <property type="nucleotide sequence ID" value="XM_007723508.1"/>
</dbReference>
<feature type="domain" description="YEATS" evidence="3">
    <location>
        <begin position="18"/>
        <end position="153"/>
    </location>
</feature>
<reference evidence="4 5" key="1">
    <citation type="submission" date="2013-03" db="EMBL/GenBank/DDBJ databases">
        <title>The Genome Sequence of Capronia coronata CBS 617.96.</title>
        <authorList>
            <consortium name="The Broad Institute Genomics Platform"/>
            <person name="Cuomo C."/>
            <person name="de Hoog S."/>
            <person name="Gorbushina A."/>
            <person name="Walker B."/>
            <person name="Young S.K."/>
            <person name="Zeng Q."/>
            <person name="Gargeya S."/>
            <person name="Fitzgerald M."/>
            <person name="Haas B."/>
            <person name="Abouelleil A."/>
            <person name="Allen A.W."/>
            <person name="Alvarado L."/>
            <person name="Arachchi H.M."/>
            <person name="Berlin A.M."/>
            <person name="Chapman S.B."/>
            <person name="Gainer-Dewar J."/>
            <person name="Goldberg J."/>
            <person name="Griggs A."/>
            <person name="Gujja S."/>
            <person name="Hansen M."/>
            <person name="Howarth C."/>
            <person name="Imamovic A."/>
            <person name="Ireland A."/>
            <person name="Larimer J."/>
            <person name="McCowan C."/>
            <person name="Murphy C."/>
            <person name="Pearson M."/>
            <person name="Poon T.W."/>
            <person name="Priest M."/>
            <person name="Roberts A."/>
            <person name="Saif S."/>
            <person name="Shea T."/>
            <person name="Sisk P."/>
            <person name="Sykes S."/>
            <person name="Wortman J."/>
            <person name="Nusbaum C."/>
            <person name="Birren B."/>
        </authorList>
    </citation>
    <scope>NUCLEOTIDE SEQUENCE [LARGE SCALE GENOMIC DNA]</scope>
    <source>
        <strain evidence="4 5">CBS 617.96</strain>
    </source>
</reference>
<dbReference type="STRING" id="1182541.W9ZI66"/>
<dbReference type="GO" id="GO:0006355">
    <property type="term" value="P:regulation of DNA-templated transcription"/>
    <property type="evidence" value="ECO:0007669"/>
    <property type="project" value="InterPro"/>
</dbReference>
<dbReference type="GO" id="GO:0005634">
    <property type="term" value="C:nucleus"/>
    <property type="evidence" value="ECO:0007669"/>
    <property type="project" value="UniProtKB-SubCell"/>
</dbReference>
<evidence type="ECO:0000259" key="3">
    <source>
        <dbReference type="PROSITE" id="PS51037"/>
    </source>
</evidence>
<keyword evidence="4" id="KW-0648">Protein biosynthesis</keyword>
<dbReference type="Pfam" id="PF03366">
    <property type="entry name" value="YEATS"/>
    <property type="match status" value="1"/>
</dbReference>
<protein>
    <submittedName>
        <fullName evidence="4">Transcription initiation factor TFIID/TFIIF subunit</fullName>
    </submittedName>
</protein>